<reference evidence="1 2" key="1">
    <citation type="journal article" date="2016" name="Nat. Commun.">
        <title>Thousands of microbial genomes shed light on interconnected biogeochemical processes in an aquifer system.</title>
        <authorList>
            <person name="Anantharaman K."/>
            <person name="Brown C.T."/>
            <person name="Hug L.A."/>
            <person name="Sharon I."/>
            <person name="Castelle C.J."/>
            <person name="Probst A.J."/>
            <person name="Thomas B.C."/>
            <person name="Singh A."/>
            <person name="Wilkins M.J."/>
            <person name="Karaoz U."/>
            <person name="Brodie E.L."/>
            <person name="Williams K.H."/>
            <person name="Hubbard S.S."/>
            <person name="Banfield J.F."/>
        </authorList>
    </citation>
    <scope>NUCLEOTIDE SEQUENCE [LARGE SCALE GENOMIC DNA]</scope>
</reference>
<dbReference type="EMBL" id="MGDD01000073">
    <property type="protein sequence ID" value="OGL47439.1"/>
    <property type="molecule type" value="Genomic_DNA"/>
</dbReference>
<proteinExistence type="predicted"/>
<evidence type="ECO:0008006" key="3">
    <source>
        <dbReference type="Google" id="ProtNLM"/>
    </source>
</evidence>
<sequence>MIKKIIWYGVIFLLGFPCLECSATSFDYTSGLIDIPIAEVIPHLDFAMSLNVSMFEETSDGGVQEEGAKLNFGLYDRIEFGITGLVVGNGPGNEKIVVGNFSSLILKEKKTVPAFAVGVHNMSSEETCYYRGTLDPGVGKQNFSIFGVGSKTILKKSELLEVKGHIGVGNHKFAKSGDDIGVFGGINANICLFKSNHRPAKHRVEPQFSSLSQDPENEIQDSSNQLQKNAIIGLMFEYDGRSVNAGLQYIHNWLGFHFAVADIYTSNAKNGYLEYIKYNFAISINAPIPQL</sequence>
<organism evidence="1 2">
    <name type="scientific">Candidatus Schekmanbacteria bacterium RBG_13_48_7</name>
    <dbReference type="NCBI Taxonomy" id="1817878"/>
    <lineage>
        <taxon>Bacteria</taxon>
        <taxon>Candidatus Schekmaniibacteriota</taxon>
    </lineage>
</organism>
<protein>
    <recommendedName>
        <fullName evidence="3">DUF5723 domain-containing protein</fullName>
    </recommendedName>
</protein>
<evidence type="ECO:0000313" key="1">
    <source>
        <dbReference type="EMBL" id="OGL47439.1"/>
    </source>
</evidence>
<dbReference type="AlphaFoldDB" id="A0A1F7S0Z3"/>
<comment type="caution">
    <text evidence="1">The sequence shown here is derived from an EMBL/GenBank/DDBJ whole genome shotgun (WGS) entry which is preliminary data.</text>
</comment>
<gene>
    <name evidence="1" type="ORF">A2161_01010</name>
</gene>
<accession>A0A1F7S0Z3</accession>
<dbReference type="Proteomes" id="UP000179266">
    <property type="component" value="Unassembled WGS sequence"/>
</dbReference>
<evidence type="ECO:0000313" key="2">
    <source>
        <dbReference type="Proteomes" id="UP000179266"/>
    </source>
</evidence>
<name>A0A1F7S0Z3_9BACT</name>